<organism evidence="1">
    <name type="scientific">Eutreptiella gymnastica</name>
    <dbReference type="NCBI Taxonomy" id="73025"/>
    <lineage>
        <taxon>Eukaryota</taxon>
        <taxon>Discoba</taxon>
        <taxon>Euglenozoa</taxon>
        <taxon>Euglenida</taxon>
        <taxon>Spirocuta</taxon>
        <taxon>Euglenophyceae</taxon>
        <taxon>Eutreptiales</taxon>
        <taxon>Eutreptiaceae</taxon>
        <taxon>Eutreptiella</taxon>
    </lineage>
</organism>
<dbReference type="EMBL" id="HBJA01120531">
    <property type="protein sequence ID" value="CAE0830199.1"/>
    <property type="molecule type" value="Transcribed_RNA"/>
</dbReference>
<sequence length="152" mass="17816">MHDYARLCTIMHDAFRRKHKGIANKRDPGTANLLSFGSRRDTTFFLIFRRWKNFIVLQSIFSSGNMCRCILVDKIVHVTHNNELHWTRVKQNIMHDNAQLCTVLQISQIVHYAQLCTIMHVHPPPPPIMHNYARCISTKTQGDCKQERSWNC</sequence>
<accession>A0A7S4GA74</accession>
<proteinExistence type="predicted"/>
<dbReference type="AlphaFoldDB" id="A0A7S4GA74"/>
<gene>
    <name evidence="1" type="ORF">EGYM00163_LOCUS41479</name>
</gene>
<name>A0A7S4GA74_9EUGL</name>
<protein>
    <submittedName>
        <fullName evidence="1">Uncharacterized protein</fullName>
    </submittedName>
</protein>
<evidence type="ECO:0000313" key="1">
    <source>
        <dbReference type="EMBL" id="CAE0830199.1"/>
    </source>
</evidence>
<reference evidence="1" key="1">
    <citation type="submission" date="2021-01" db="EMBL/GenBank/DDBJ databases">
        <authorList>
            <person name="Corre E."/>
            <person name="Pelletier E."/>
            <person name="Niang G."/>
            <person name="Scheremetjew M."/>
            <person name="Finn R."/>
            <person name="Kale V."/>
            <person name="Holt S."/>
            <person name="Cochrane G."/>
            <person name="Meng A."/>
            <person name="Brown T."/>
            <person name="Cohen L."/>
        </authorList>
    </citation>
    <scope>NUCLEOTIDE SEQUENCE</scope>
    <source>
        <strain evidence="1">CCMP1594</strain>
    </source>
</reference>